<reference evidence="1 2" key="1">
    <citation type="journal article" date="2024" name="Chem. Sci.">
        <title>Discovery of megapolipeptins by genome mining of a Burkholderiales bacteria collection.</title>
        <authorList>
            <person name="Paulo B.S."/>
            <person name="Recchia M.J.J."/>
            <person name="Lee S."/>
            <person name="Fergusson C.H."/>
            <person name="Romanowski S.B."/>
            <person name="Hernandez A."/>
            <person name="Krull N."/>
            <person name="Liu D.Y."/>
            <person name="Cavanagh H."/>
            <person name="Bos A."/>
            <person name="Gray C.A."/>
            <person name="Murphy B.T."/>
            <person name="Linington R.G."/>
            <person name="Eustaquio A.S."/>
        </authorList>
    </citation>
    <scope>NUCLEOTIDE SEQUENCE [LARGE SCALE GENOMIC DNA]</scope>
    <source>
        <strain evidence="1 2">RL18-126-BIB-B</strain>
    </source>
</reference>
<evidence type="ECO:0000313" key="1">
    <source>
        <dbReference type="EMBL" id="MFM0102874.1"/>
    </source>
</evidence>
<keyword evidence="2" id="KW-1185">Reference proteome</keyword>
<protein>
    <submittedName>
        <fullName evidence="1">Uncharacterized protein</fullName>
    </submittedName>
</protein>
<organism evidence="1 2">
    <name type="scientific">Paraburkholderia rhynchosiae</name>
    <dbReference type="NCBI Taxonomy" id="487049"/>
    <lineage>
        <taxon>Bacteria</taxon>
        <taxon>Pseudomonadati</taxon>
        <taxon>Pseudomonadota</taxon>
        <taxon>Betaproteobacteria</taxon>
        <taxon>Burkholderiales</taxon>
        <taxon>Burkholderiaceae</taxon>
        <taxon>Paraburkholderia</taxon>
    </lineage>
</organism>
<accession>A0ACC7N6X8</accession>
<gene>
    <name evidence="1" type="ORF">PQR01_05125</name>
</gene>
<dbReference type="Proteomes" id="UP001629235">
    <property type="component" value="Unassembled WGS sequence"/>
</dbReference>
<name>A0ACC7N6X8_9BURK</name>
<proteinExistence type="predicted"/>
<comment type="caution">
    <text evidence="1">The sequence shown here is derived from an EMBL/GenBank/DDBJ whole genome shotgun (WGS) entry which is preliminary data.</text>
</comment>
<sequence>MVEKIRKEAYWAALVAIADEHLEINSFERTGQKLVDIKLLRVADIANALEQAYKMGLEVGYNVNEHQV</sequence>
<evidence type="ECO:0000313" key="2">
    <source>
        <dbReference type="Proteomes" id="UP001629235"/>
    </source>
</evidence>
<dbReference type="EMBL" id="JAQQDW010000006">
    <property type="protein sequence ID" value="MFM0102874.1"/>
    <property type="molecule type" value="Genomic_DNA"/>
</dbReference>